<comment type="caution">
    <text evidence="1">The sequence shown here is derived from an EMBL/GenBank/DDBJ whole genome shotgun (WGS) entry which is preliminary data.</text>
</comment>
<keyword evidence="2" id="KW-1185">Reference proteome</keyword>
<organism evidence="1 2">
    <name type="scientific">Trema orientale</name>
    <name type="common">Charcoal tree</name>
    <name type="synonym">Celtis orientalis</name>
    <dbReference type="NCBI Taxonomy" id="63057"/>
    <lineage>
        <taxon>Eukaryota</taxon>
        <taxon>Viridiplantae</taxon>
        <taxon>Streptophyta</taxon>
        <taxon>Embryophyta</taxon>
        <taxon>Tracheophyta</taxon>
        <taxon>Spermatophyta</taxon>
        <taxon>Magnoliopsida</taxon>
        <taxon>eudicotyledons</taxon>
        <taxon>Gunneridae</taxon>
        <taxon>Pentapetalae</taxon>
        <taxon>rosids</taxon>
        <taxon>fabids</taxon>
        <taxon>Rosales</taxon>
        <taxon>Cannabaceae</taxon>
        <taxon>Trema</taxon>
    </lineage>
</organism>
<gene>
    <name evidence="1" type="ORF">TorRG33x02_342450</name>
</gene>
<dbReference type="Proteomes" id="UP000237000">
    <property type="component" value="Unassembled WGS sequence"/>
</dbReference>
<evidence type="ECO:0000313" key="2">
    <source>
        <dbReference type="Proteomes" id="UP000237000"/>
    </source>
</evidence>
<dbReference type="AlphaFoldDB" id="A0A2P5ASJ6"/>
<evidence type="ECO:0000313" key="1">
    <source>
        <dbReference type="EMBL" id="PON39512.1"/>
    </source>
</evidence>
<name>A0A2P5ASJ6_TREOI</name>
<proteinExistence type="predicted"/>
<dbReference type="InParanoid" id="A0A2P5ASJ6"/>
<sequence>MQVVTIADSGPWVTGAGPDLFEPFKSDSTPLRPSERALKMASPTNKNHNSRHYSVLLEDDYGIIDVVIRVEDGLQRLKDLGRKDFKELCRNWWWEFMTLRTTICRLTVFWRILGNWSWVIG</sequence>
<accession>A0A2P5ASJ6</accession>
<protein>
    <submittedName>
        <fullName evidence="1">Uncharacterized protein</fullName>
    </submittedName>
</protein>
<dbReference type="OrthoDB" id="10503118at2759"/>
<dbReference type="EMBL" id="JXTC01000715">
    <property type="protein sequence ID" value="PON39512.1"/>
    <property type="molecule type" value="Genomic_DNA"/>
</dbReference>
<reference evidence="2" key="1">
    <citation type="submission" date="2016-06" db="EMBL/GenBank/DDBJ databases">
        <title>Parallel loss of symbiosis genes in relatives of nitrogen-fixing non-legume Parasponia.</title>
        <authorList>
            <person name="Van Velzen R."/>
            <person name="Holmer R."/>
            <person name="Bu F."/>
            <person name="Rutten L."/>
            <person name="Van Zeijl A."/>
            <person name="Liu W."/>
            <person name="Santuari L."/>
            <person name="Cao Q."/>
            <person name="Sharma T."/>
            <person name="Shen D."/>
            <person name="Roswanjaya Y."/>
            <person name="Wardhani T."/>
            <person name="Kalhor M.S."/>
            <person name="Jansen J."/>
            <person name="Van den Hoogen J."/>
            <person name="Gungor B."/>
            <person name="Hartog M."/>
            <person name="Hontelez J."/>
            <person name="Verver J."/>
            <person name="Yang W.-C."/>
            <person name="Schijlen E."/>
            <person name="Repin R."/>
            <person name="Schilthuizen M."/>
            <person name="Schranz E."/>
            <person name="Heidstra R."/>
            <person name="Miyata K."/>
            <person name="Fedorova E."/>
            <person name="Kohlen W."/>
            <person name="Bisseling T."/>
            <person name="Smit S."/>
            <person name="Geurts R."/>
        </authorList>
    </citation>
    <scope>NUCLEOTIDE SEQUENCE [LARGE SCALE GENOMIC DNA]</scope>
    <source>
        <strain evidence="2">cv. RG33-2</strain>
    </source>
</reference>